<dbReference type="PANTHER" id="PTHR23405:SF5">
    <property type="entry name" value="THO COMPLEX SUBUNIT 7 HOMOLOG"/>
    <property type="match status" value="1"/>
</dbReference>
<evidence type="ECO:0000256" key="4">
    <source>
        <dbReference type="ARBA" id="ARBA00023242"/>
    </source>
</evidence>
<dbReference type="Pfam" id="PF05615">
    <property type="entry name" value="THOC7"/>
    <property type="match status" value="1"/>
</dbReference>
<dbReference type="GO" id="GO:0006397">
    <property type="term" value="P:mRNA processing"/>
    <property type="evidence" value="ECO:0007669"/>
    <property type="project" value="InterPro"/>
</dbReference>
<dbReference type="GO" id="GO:0000445">
    <property type="term" value="C:THO complex part of transcription export complex"/>
    <property type="evidence" value="ECO:0007669"/>
    <property type="project" value="InterPro"/>
</dbReference>
<evidence type="ECO:0000256" key="2">
    <source>
        <dbReference type="ARBA" id="ARBA00006482"/>
    </source>
</evidence>
<dbReference type="GO" id="GO:0006406">
    <property type="term" value="P:mRNA export from nucleus"/>
    <property type="evidence" value="ECO:0007669"/>
    <property type="project" value="TreeGrafter"/>
</dbReference>
<dbReference type="InterPro" id="IPR008501">
    <property type="entry name" value="THOC7/Mft1"/>
</dbReference>
<name>A0A6M2DLQ1_XENCH</name>
<dbReference type="PANTHER" id="PTHR23405">
    <property type="entry name" value="MAINTENANCE OF KILLER 16 MAK16 PROTEIN-RELATED"/>
    <property type="match status" value="1"/>
</dbReference>
<evidence type="ECO:0000256" key="3">
    <source>
        <dbReference type="ARBA" id="ARBA00023054"/>
    </source>
</evidence>
<feature type="coiled-coil region" evidence="5">
    <location>
        <begin position="130"/>
        <end position="157"/>
    </location>
</feature>
<dbReference type="AlphaFoldDB" id="A0A6M2DLQ1"/>
<evidence type="ECO:0000313" key="6">
    <source>
        <dbReference type="EMBL" id="NOV45767.1"/>
    </source>
</evidence>
<sequence length="209" mass="24255">MSEEEVIRRRLLLDGDGTGDDRRLNILFKTMLKWCNGTEDSEECCATHDKMLAQLSQCEYAVIKSKLAADMTASELYHYGSMLAAIEKSIGDVRLRIEQNKEGLKVAKTIRYNRMQYDSMAQIITEHPDRQATQEQLDHLSAEIDLLNKKNRSYQECFDERKKEFNVFVTSLHHLLAMLVPVSDNMSLDGFEDIIDMDRYCDEELKMQE</sequence>
<evidence type="ECO:0000256" key="1">
    <source>
        <dbReference type="ARBA" id="ARBA00004123"/>
    </source>
</evidence>
<accession>A0A6M2DLQ1</accession>
<reference evidence="6" key="1">
    <citation type="submission" date="2020-03" db="EMBL/GenBank/DDBJ databases">
        <title>Transcriptomic Profiling of the Digestive Tract of the Rat Flea, Xenopsylla cheopis, Following Blood Feeding and Infection with Yersinia pestis.</title>
        <authorList>
            <person name="Bland D.M."/>
            <person name="Martens C.A."/>
            <person name="Virtaneva K."/>
            <person name="Kanakabandi K."/>
            <person name="Long D."/>
            <person name="Rosenke R."/>
            <person name="Saturday G.A."/>
            <person name="Hoyt F.H."/>
            <person name="Bruno D.P."/>
            <person name="Ribeiro J.M.C."/>
            <person name="Hinnebusch J."/>
        </authorList>
    </citation>
    <scope>NUCLEOTIDE SEQUENCE</scope>
</reference>
<evidence type="ECO:0000256" key="5">
    <source>
        <dbReference type="SAM" id="Coils"/>
    </source>
</evidence>
<comment type="subcellular location">
    <subcellularLocation>
        <location evidence="1">Nucleus</location>
    </subcellularLocation>
</comment>
<dbReference type="EMBL" id="GIIL01002041">
    <property type="protein sequence ID" value="NOV45767.1"/>
    <property type="molecule type" value="Transcribed_RNA"/>
</dbReference>
<proteinExistence type="inferred from homology"/>
<keyword evidence="3 5" id="KW-0175">Coiled coil</keyword>
<keyword evidence="4" id="KW-0539">Nucleus</keyword>
<protein>
    <submittedName>
        <fullName evidence="6">Putative tho complex subunit 7</fullName>
    </submittedName>
</protein>
<comment type="similarity">
    <text evidence="2">Belongs to the THOC7 family.</text>
</comment>
<organism evidence="6">
    <name type="scientific">Xenopsylla cheopis</name>
    <name type="common">Oriental rat flea</name>
    <name type="synonym">Pulex cheopis</name>
    <dbReference type="NCBI Taxonomy" id="163159"/>
    <lineage>
        <taxon>Eukaryota</taxon>
        <taxon>Metazoa</taxon>
        <taxon>Ecdysozoa</taxon>
        <taxon>Arthropoda</taxon>
        <taxon>Hexapoda</taxon>
        <taxon>Insecta</taxon>
        <taxon>Pterygota</taxon>
        <taxon>Neoptera</taxon>
        <taxon>Endopterygota</taxon>
        <taxon>Siphonaptera</taxon>
        <taxon>Pulicidae</taxon>
        <taxon>Xenopsyllinae</taxon>
        <taxon>Xenopsylla</taxon>
    </lineage>
</organism>